<accession>U3PDK4</accession>
<dbReference type="KEGG" id="lxy:O159_15840"/>
<feature type="compositionally biased region" description="Basic and acidic residues" evidence="1">
    <location>
        <begin position="205"/>
        <end position="214"/>
    </location>
</feature>
<dbReference type="Proteomes" id="UP000016743">
    <property type="component" value="Chromosome"/>
</dbReference>
<keyword evidence="3" id="KW-1185">Reference proteome</keyword>
<gene>
    <name evidence="2" type="ORF">O159_15840</name>
</gene>
<name>U3PDK4_LEIXC</name>
<dbReference type="HOGENOM" id="CLU_1287528_0_0_11"/>
<evidence type="ECO:0000313" key="2">
    <source>
        <dbReference type="EMBL" id="AGW41633.1"/>
    </source>
</evidence>
<protein>
    <submittedName>
        <fullName evidence="2">Uncharacterized protein</fullName>
    </submittedName>
</protein>
<dbReference type="AlphaFoldDB" id="U3PDK4"/>
<reference evidence="2 3" key="1">
    <citation type="journal article" date="2013" name="Genome Announc.">
        <title>Complete Genome Sequence of Leifsonia xyli subsp. cynodontis Strain DSM46306, a Gram-Positive Bacterial Pathogen of Grasses.</title>
        <authorList>
            <person name="Monteiro-Vitorello C.B."/>
            <person name="Zerillo M.M."/>
            <person name="Van Sluys M.A."/>
            <person name="Camargo L.E."/>
            <person name="Kitajima J.P."/>
        </authorList>
    </citation>
    <scope>NUCLEOTIDE SEQUENCE [LARGE SCALE GENOMIC DNA]</scope>
    <source>
        <strain evidence="2 3">DSM 46306</strain>
    </source>
</reference>
<evidence type="ECO:0000313" key="3">
    <source>
        <dbReference type="Proteomes" id="UP000016743"/>
    </source>
</evidence>
<evidence type="ECO:0000256" key="1">
    <source>
        <dbReference type="SAM" id="MobiDB-lite"/>
    </source>
</evidence>
<dbReference type="EMBL" id="CP006734">
    <property type="protein sequence ID" value="AGW41633.1"/>
    <property type="molecule type" value="Genomic_DNA"/>
</dbReference>
<feature type="region of interest" description="Disordered" evidence="1">
    <location>
        <begin position="177"/>
        <end position="214"/>
    </location>
</feature>
<proteinExistence type="predicted"/>
<organism evidence="2 3">
    <name type="scientific">Leifsonia xyli subsp. cynodontis DSM 46306</name>
    <dbReference type="NCBI Taxonomy" id="1389489"/>
    <lineage>
        <taxon>Bacteria</taxon>
        <taxon>Bacillati</taxon>
        <taxon>Actinomycetota</taxon>
        <taxon>Actinomycetes</taxon>
        <taxon>Micrococcales</taxon>
        <taxon>Microbacteriaceae</taxon>
        <taxon>Leifsonia</taxon>
    </lineage>
</organism>
<feature type="compositionally biased region" description="Low complexity" evidence="1">
    <location>
        <begin position="188"/>
        <end position="200"/>
    </location>
</feature>
<sequence length="214" mass="22460">MIHHSTRCTIVSAESVNARNGSALPLTFSAAIPIAAATTITCSTLKLTVEVASAAPFSTSTWVFTCAPAKFAGISPTRKFHQVAVTPGSDAERAPWSARLPGWMITPSAMPMLTAISAVIPNYRSVRPASRAAFVTRRRLPMLDTIARNTSGMTAAFSSDTYAPPIVSSVAVSPFGPAPEPEGPICRATTPTAMPSTSAAVTWNPKDRSQCGPR</sequence>